<accession>A0A381SIY2</accession>
<evidence type="ECO:0000313" key="6">
    <source>
        <dbReference type="EMBL" id="SVA03369.1"/>
    </source>
</evidence>
<proteinExistence type="inferred from homology"/>
<reference evidence="6" key="1">
    <citation type="submission" date="2018-05" db="EMBL/GenBank/DDBJ databases">
        <authorList>
            <person name="Lanie J.A."/>
            <person name="Ng W.-L."/>
            <person name="Kazmierczak K.M."/>
            <person name="Andrzejewski T.M."/>
            <person name="Davidsen T.M."/>
            <person name="Wayne K.J."/>
            <person name="Tettelin H."/>
            <person name="Glass J.I."/>
            <person name="Rusch D."/>
            <person name="Podicherti R."/>
            <person name="Tsui H.-C.T."/>
            <person name="Winkler M.E."/>
        </authorList>
    </citation>
    <scope>NUCLEOTIDE SEQUENCE</scope>
</reference>
<feature type="domain" description="Peptidase S8/S53" evidence="5">
    <location>
        <begin position="163"/>
        <end position="435"/>
    </location>
</feature>
<dbReference type="InterPro" id="IPR015500">
    <property type="entry name" value="Peptidase_S8_subtilisin-rel"/>
</dbReference>
<dbReference type="CDD" id="cd07493">
    <property type="entry name" value="Peptidases_S8_9"/>
    <property type="match status" value="1"/>
</dbReference>
<dbReference type="AlphaFoldDB" id="A0A381SIY2"/>
<keyword evidence="3" id="KW-0378">Hydrolase</keyword>
<keyword evidence="4" id="KW-0720">Serine protease</keyword>
<dbReference type="PANTHER" id="PTHR43806:SF67">
    <property type="entry name" value="EGF-LIKE DOMAIN-CONTAINING PROTEIN"/>
    <property type="match status" value="1"/>
</dbReference>
<dbReference type="EMBL" id="UINC01003102">
    <property type="protein sequence ID" value="SVA03369.1"/>
    <property type="molecule type" value="Genomic_DNA"/>
</dbReference>
<dbReference type="PIRSF" id="PIRSF037903">
    <property type="entry name" value="Subtilisin_rel_GFO_2223"/>
    <property type="match status" value="1"/>
</dbReference>
<dbReference type="InterPro" id="IPR036852">
    <property type="entry name" value="Peptidase_S8/S53_dom_sf"/>
</dbReference>
<evidence type="ECO:0000256" key="2">
    <source>
        <dbReference type="ARBA" id="ARBA00022670"/>
    </source>
</evidence>
<dbReference type="Gene3D" id="3.40.50.200">
    <property type="entry name" value="Peptidase S8/S53 domain"/>
    <property type="match status" value="1"/>
</dbReference>
<comment type="similarity">
    <text evidence="1">Belongs to the peptidase S8 family.</text>
</comment>
<dbReference type="PANTHER" id="PTHR43806">
    <property type="entry name" value="PEPTIDASE S8"/>
    <property type="match status" value="1"/>
</dbReference>
<dbReference type="PROSITE" id="PS00138">
    <property type="entry name" value="SUBTILASE_SER"/>
    <property type="match status" value="1"/>
</dbReference>
<feature type="non-terminal residue" evidence="6">
    <location>
        <position position="449"/>
    </location>
</feature>
<evidence type="ECO:0000256" key="1">
    <source>
        <dbReference type="ARBA" id="ARBA00011073"/>
    </source>
</evidence>
<feature type="non-terminal residue" evidence="6">
    <location>
        <position position="1"/>
    </location>
</feature>
<dbReference type="InterPro" id="IPR023828">
    <property type="entry name" value="Peptidase_S8_Ser-AS"/>
</dbReference>
<keyword evidence="2" id="KW-0645">Protease</keyword>
<evidence type="ECO:0000256" key="4">
    <source>
        <dbReference type="ARBA" id="ARBA00022825"/>
    </source>
</evidence>
<dbReference type="InterPro" id="IPR017317">
    <property type="entry name" value="Pept_S8_subtilisin_bacteroid-2"/>
</dbReference>
<dbReference type="PROSITE" id="PS51892">
    <property type="entry name" value="SUBTILASE"/>
    <property type="match status" value="1"/>
</dbReference>
<dbReference type="SUPFAM" id="SSF52743">
    <property type="entry name" value="Subtilisin-like"/>
    <property type="match status" value="1"/>
</dbReference>
<protein>
    <recommendedName>
        <fullName evidence="5">Peptidase S8/S53 domain-containing protein</fullName>
    </recommendedName>
</protein>
<name>A0A381SIY2_9ZZZZ</name>
<evidence type="ECO:0000259" key="5">
    <source>
        <dbReference type="Pfam" id="PF00082"/>
    </source>
</evidence>
<dbReference type="GO" id="GO:0004252">
    <property type="term" value="F:serine-type endopeptidase activity"/>
    <property type="evidence" value="ECO:0007669"/>
    <property type="project" value="InterPro"/>
</dbReference>
<dbReference type="InterPro" id="IPR050131">
    <property type="entry name" value="Peptidase_S8_subtilisin-like"/>
</dbReference>
<dbReference type="InterPro" id="IPR000209">
    <property type="entry name" value="Peptidase_S8/S53_dom"/>
</dbReference>
<sequence length="449" mass="50727">MDFRLLLILFLFQFNTYAQLEDAWVYLNDKPNYEYFIENPILILSQKSINMKSLKNIPIDFRDVPINESYIETIDNFQGLDVLSKSKWFNCLHVRGDYEEIDQLQNLDFVDRIEYANRSNNRINKTAMKDKFSEINHDLNNRVPFDQIQMINLDFLHSLGFTGSDISVGVFDAGFRNVDTMEGFYRLRSSGNIKYTYDFVDRTENLFDYIGNSHGTNVLSIIAGYIENQFYGTAIDAEFYLFRTEDVSSENPVEESYWVEAIERADSLGIDIANTSLGYRTYDNSSYSYSQEEMDGTTAFITRGSNIAYEKGIILVNSAGNSSVNGVIAPADSRGVFSIGAVDGLGNYASFSSQGNNFQQVIKPDISARGSGTYLINSLDNLVQGGGTSYSSPIIAGSVACLLQAFPTLKNNQIMNIIRYTASQYQYPDYYLGYGIPNFELAYQLALNV</sequence>
<dbReference type="PRINTS" id="PR00723">
    <property type="entry name" value="SUBTILISIN"/>
</dbReference>
<dbReference type="Pfam" id="PF00082">
    <property type="entry name" value="Peptidase_S8"/>
    <property type="match status" value="1"/>
</dbReference>
<gene>
    <name evidence="6" type="ORF">METZ01_LOCUS56223</name>
</gene>
<organism evidence="6">
    <name type="scientific">marine metagenome</name>
    <dbReference type="NCBI Taxonomy" id="408172"/>
    <lineage>
        <taxon>unclassified sequences</taxon>
        <taxon>metagenomes</taxon>
        <taxon>ecological metagenomes</taxon>
    </lineage>
</organism>
<evidence type="ECO:0000256" key="3">
    <source>
        <dbReference type="ARBA" id="ARBA00022801"/>
    </source>
</evidence>
<dbReference type="GO" id="GO:0006508">
    <property type="term" value="P:proteolysis"/>
    <property type="evidence" value="ECO:0007669"/>
    <property type="project" value="UniProtKB-KW"/>
</dbReference>